<evidence type="ECO:0000256" key="1">
    <source>
        <dbReference type="ARBA" id="ARBA00006328"/>
    </source>
</evidence>
<dbReference type="InterPro" id="IPR051164">
    <property type="entry name" value="NmrA-like_oxidored"/>
</dbReference>
<dbReference type="PANTHER" id="PTHR42748:SF7">
    <property type="entry name" value="NMRA LIKE REDOX SENSOR 1-RELATED"/>
    <property type="match status" value="1"/>
</dbReference>
<dbReference type="Pfam" id="PF05368">
    <property type="entry name" value="NmrA"/>
    <property type="match status" value="1"/>
</dbReference>
<dbReference type="InterPro" id="IPR036291">
    <property type="entry name" value="NAD(P)-bd_dom_sf"/>
</dbReference>
<proteinExistence type="inferred from homology"/>
<dbReference type="InterPro" id="IPR008030">
    <property type="entry name" value="NmrA-like"/>
</dbReference>
<sequence>MLHFPLYRENHMTGHLILVTGATGQQGGAAARALLADGHRVRALVRDTTAPAALALETAGAELAVGDMRDRASLDTAAKGAHGVFSVQPANYFGTLVDEAAMGVNVADAALAAGAEHLVYTSVGAADGAYGRPGAAWFPKALIEQHIADRGLPATVLRPVQFMENHIDPRIGVRSPWPVIRVAGDDQTVQLIAAEDIGRFAARMFADPGRHLGKTYELAGDDLPRPEIVRLLLEAAGEDIDLSSLPKEERAALVPTEPGSFARWSADIPALREILPGLLTFRDWLERTGRAKLQAK</sequence>
<name>A0A9W6SKE3_9ACTN</name>
<protein>
    <recommendedName>
        <fullName evidence="3">NmrA-like domain-containing protein</fullName>
    </recommendedName>
</protein>
<gene>
    <name evidence="4" type="ORF">Afil01_10330</name>
</gene>
<evidence type="ECO:0000259" key="3">
    <source>
        <dbReference type="Pfam" id="PF05368"/>
    </source>
</evidence>
<comment type="similarity">
    <text evidence="1">Belongs to the NmrA-type oxidoreductase family.</text>
</comment>
<keyword evidence="2" id="KW-0521">NADP</keyword>
<dbReference type="Proteomes" id="UP001165079">
    <property type="component" value="Unassembled WGS sequence"/>
</dbReference>
<dbReference type="Gene3D" id="3.90.25.10">
    <property type="entry name" value="UDP-galactose 4-epimerase, domain 1"/>
    <property type="match status" value="1"/>
</dbReference>
<dbReference type="EMBL" id="BSTX01000001">
    <property type="protein sequence ID" value="GLZ76226.1"/>
    <property type="molecule type" value="Genomic_DNA"/>
</dbReference>
<dbReference type="PANTHER" id="PTHR42748">
    <property type="entry name" value="NITROGEN METABOLITE REPRESSION PROTEIN NMRA FAMILY MEMBER"/>
    <property type="match status" value="1"/>
</dbReference>
<reference evidence="4" key="1">
    <citation type="submission" date="2023-03" db="EMBL/GenBank/DDBJ databases">
        <title>Actinorhabdospora filicis NBRC 111898.</title>
        <authorList>
            <person name="Ichikawa N."/>
            <person name="Sato H."/>
            <person name="Tonouchi N."/>
        </authorList>
    </citation>
    <scope>NUCLEOTIDE SEQUENCE</scope>
    <source>
        <strain evidence="4">NBRC 111898</strain>
    </source>
</reference>
<keyword evidence="5" id="KW-1185">Reference proteome</keyword>
<dbReference type="SUPFAM" id="SSF51735">
    <property type="entry name" value="NAD(P)-binding Rossmann-fold domains"/>
    <property type="match status" value="1"/>
</dbReference>
<dbReference type="Gene3D" id="3.40.50.720">
    <property type="entry name" value="NAD(P)-binding Rossmann-like Domain"/>
    <property type="match status" value="1"/>
</dbReference>
<comment type="caution">
    <text evidence="4">The sequence shown here is derived from an EMBL/GenBank/DDBJ whole genome shotgun (WGS) entry which is preliminary data.</text>
</comment>
<accession>A0A9W6SKE3</accession>
<feature type="domain" description="NmrA-like" evidence="3">
    <location>
        <begin position="16"/>
        <end position="249"/>
    </location>
</feature>
<organism evidence="4 5">
    <name type="scientific">Actinorhabdospora filicis</name>
    <dbReference type="NCBI Taxonomy" id="1785913"/>
    <lineage>
        <taxon>Bacteria</taxon>
        <taxon>Bacillati</taxon>
        <taxon>Actinomycetota</taxon>
        <taxon>Actinomycetes</taxon>
        <taxon>Micromonosporales</taxon>
        <taxon>Micromonosporaceae</taxon>
        <taxon>Actinorhabdospora</taxon>
    </lineage>
</organism>
<evidence type="ECO:0000256" key="2">
    <source>
        <dbReference type="ARBA" id="ARBA00022857"/>
    </source>
</evidence>
<evidence type="ECO:0000313" key="4">
    <source>
        <dbReference type="EMBL" id="GLZ76226.1"/>
    </source>
</evidence>
<evidence type="ECO:0000313" key="5">
    <source>
        <dbReference type="Proteomes" id="UP001165079"/>
    </source>
</evidence>
<dbReference type="AlphaFoldDB" id="A0A9W6SKE3"/>